<name>A0A1N6VD07_9BACI</name>
<evidence type="ECO:0000313" key="2">
    <source>
        <dbReference type="Proteomes" id="UP000186385"/>
    </source>
</evidence>
<dbReference type="STRING" id="1017273.SAMN05443094_103526"/>
<dbReference type="EMBL" id="FTLX01000003">
    <property type="protein sequence ID" value="SIQ75780.1"/>
    <property type="molecule type" value="Genomic_DNA"/>
</dbReference>
<dbReference type="Proteomes" id="UP000186385">
    <property type="component" value="Unassembled WGS sequence"/>
</dbReference>
<reference evidence="1 2" key="1">
    <citation type="submission" date="2017-01" db="EMBL/GenBank/DDBJ databases">
        <authorList>
            <person name="Mah S.A."/>
            <person name="Swanson W.J."/>
            <person name="Moy G.W."/>
            <person name="Vacquier V.D."/>
        </authorList>
    </citation>
    <scope>NUCLEOTIDE SEQUENCE [LARGE SCALE GENOMIC DNA]</scope>
    <source>
        <strain evidence="1 2">NIO-1016</strain>
    </source>
</reference>
<dbReference type="AlphaFoldDB" id="A0A1N6VD07"/>
<gene>
    <name evidence="1" type="ORF">SAMN05443094_103526</name>
</gene>
<protein>
    <submittedName>
        <fullName evidence="1">Uncharacterized protein</fullName>
    </submittedName>
</protein>
<dbReference type="RefSeq" id="WP_269430745.1">
    <property type="nucleotide sequence ID" value="NZ_FTLX01000003.1"/>
</dbReference>
<proteinExistence type="predicted"/>
<evidence type="ECO:0000313" key="1">
    <source>
        <dbReference type="EMBL" id="SIQ75780.1"/>
    </source>
</evidence>
<accession>A0A1N6VD07</accession>
<sequence length="44" mass="5067">MSREQQALLEMMQEVHSHGEQQETDLNALMTLITEKLAPVMKPE</sequence>
<organism evidence="1 2">
    <name type="scientific">Domibacillus enclensis</name>
    <dbReference type="NCBI Taxonomy" id="1017273"/>
    <lineage>
        <taxon>Bacteria</taxon>
        <taxon>Bacillati</taxon>
        <taxon>Bacillota</taxon>
        <taxon>Bacilli</taxon>
        <taxon>Bacillales</taxon>
        <taxon>Bacillaceae</taxon>
        <taxon>Domibacillus</taxon>
    </lineage>
</organism>